<dbReference type="InterPro" id="IPR027417">
    <property type="entry name" value="P-loop_NTPase"/>
</dbReference>
<keyword evidence="4 8" id="KW-0067">ATP-binding</keyword>
<keyword evidence="5" id="KW-1278">Translocase</keyword>
<organism evidence="8 9">
    <name type="scientific">Acetobacter aceti</name>
    <dbReference type="NCBI Taxonomy" id="435"/>
    <lineage>
        <taxon>Bacteria</taxon>
        <taxon>Pseudomonadati</taxon>
        <taxon>Pseudomonadota</taxon>
        <taxon>Alphaproteobacteria</taxon>
        <taxon>Acetobacterales</taxon>
        <taxon>Acetobacteraceae</taxon>
        <taxon>Acetobacter</taxon>
        <taxon>Acetobacter subgen. Acetobacter</taxon>
    </lineage>
</organism>
<keyword evidence="9" id="KW-1185">Reference proteome</keyword>
<sequence length="194" mass="20894">MLDQVSLSLSAGEAMLLTGPNGAGKSTLMRVLAGLRKPDSGQLLWQGGNVFADRMSYSQNIAYLGHQDALKPGLTLAENLSVFSHGASLDEAFDSFDLRYLADTPVRLLSAGQKRRAALARVILAQAPLWLLDEPSLGLDAHSVTRLGEALRRHRQTGGMIIATTHVPLPLDDVRHLTLSGVPVDDWTGEFVDA</sequence>
<keyword evidence="1" id="KW-0813">Transport</keyword>
<dbReference type="KEGG" id="aace:A0U92_09885"/>
<name>A0A1U9KGU9_ACEAC</name>
<keyword evidence="2" id="KW-0547">Nucleotide-binding</keyword>
<dbReference type="GO" id="GO:0005524">
    <property type="term" value="F:ATP binding"/>
    <property type="evidence" value="ECO:0007669"/>
    <property type="project" value="UniProtKB-KW"/>
</dbReference>
<evidence type="ECO:0000256" key="3">
    <source>
        <dbReference type="ARBA" id="ARBA00022748"/>
    </source>
</evidence>
<dbReference type="PANTHER" id="PTHR43499:SF1">
    <property type="entry name" value="ABC TRANSPORTER I FAMILY MEMBER 1"/>
    <property type="match status" value="1"/>
</dbReference>
<dbReference type="SMART" id="SM00382">
    <property type="entry name" value="AAA"/>
    <property type="match status" value="1"/>
</dbReference>
<dbReference type="SUPFAM" id="SSF52540">
    <property type="entry name" value="P-loop containing nucleoside triphosphate hydrolases"/>
    <property type="match status" value="1"/>
</dbReference>
<dbReference type="AlphaFoldDB" id="A0A1U9KGU9"/>
<evidence type="ECO:0000256" key="1">
    <source>
        <dbReference type="ARBA" id="ARBA00022448"/>
    </source>
</evidence>
<evidence type="ECO:0000313" key="8">
    <source>
        <dbReference type="EMBL" id="AQS85035.1"/>
    </source>
</evidence>
<accession>A0A1U9KGU9</accession>
<dbReference type="STRING" id="435.A0U92_09885"/>
<keyword evidence="6" id="KW-0472">Membrane</keyword>
<protein>
    <submittedName>
        <fullName evidence="8">Heme ABC transporter ATP-binding protein CcmA</fullName>
    </submittedName>
</protein>
<dbReference type="InterPro" id="IPR003593">
    <property type="entry name" value="AAA+_ATPase"/>
</dbReference>
<dbReference type="InterPro" id="IPR017871">
    <property type="entry name" value="ABC_transporter-like_CS"/>
</dbReference>
<dbReference type="GO" id="GO:0016887">
    <property type="term" value="F:ATP hydrolysis activity"/>
    <property type="evidence" value="ECO:0007669"/>
    <property type="project" value="InterPro"/>
</dbReference>
<evidence type="ECO:0000259" key="7">
    <source>
        <dbReference type="PROSITE" id="PS50893"/>
    </source>
</evidence>
<dbReference type="Pfam" id="PF00005">
    <property type="entry name" value="ABC_tran"/>
    <property type="match status" value="1"/>
</dbReference>
<feature type="domain" description="ABC transporter" evidence="7">
    <location>
        <begin position="1"/>
        <end position="192"/>
    </location>
</feature>
<proteinExistence type="predicted"/>
<evidence type="ECO:0000256" key="6">
    <source>
        <dbReference type="ARBA" id="ARBA00023136"/>
    </source>
</evidence>
<dbReference type="GO" id="GO:0017004">
    <property type="term" value="P:cytochrome complex assembly"/>
    <property type="evidence" value="ECO:0007669"/>
    <property type="project" value="UniProtKB-KW"/>
</dbReference>
<dbReference type="GO" id="GO:0022857">
    <property type="term" value="F:transmembrane transporter activity"/>
    <property type="evidence" value="ECO:0007669"/>
    <property type="project" value="InterPro"/>
</dbReference>
<evidence type="ECO:0000256" key="4">
    <source>
        <dbReference type="ARBA" id="ARBA00022840"/>
    </source>
</evidence>
<dbReference type="InterPro" id="IPR003439">
    <property type="entry name" value="ABC_transporter-like_ATP-bd"/>
</dbReference>
<dbReference type="PANTHER" id="PTHR43499">
    <property type="entry name" value="ABC TRANSPORTER I FAMILY MEMBER 1"/>
    <property type="match status" value="1"/>
</dbReference>
<evidence type="ECO:0000256" key="5">
    <source>
        <dbReference type="ARBA" id="ARBA00022967"/>
    </source>
</evidence>
<dbReference type="InterPro" id="IPR005895">
    <property type="entry name" value="ABC_transptr_haem_export_CcmA"/>
</dbReference>
<dbReference type="NCBIfam" id="TIGR01189">
    <property type="entry name" value="ccmA"/>
    <property type="match status" value="1"/>
</dbReference>
<evidence type="ECO:0000256" key="2">
    <source>
        <dbReference type="ARBA" id="ARBA00022741"/>
    </source>
</evidence>
<dbReference type="PROSITE" id="PS00211">
    <property type="entry name" value="ABC_TRANSPORTER_1"/>
    <property type="match status" value="1"/>
</dbReference>
<evidence type="ECO:0000313" key="9">
    <source>
        <dbReference type="Proteomes" id="UP000188937"/>
    </source>
</evidence>
<keyword evidence="3" id="KW-0201">Cytochrome c-type biogenesis</keyword>
<dbReference type="Proteomes" id="UP000188937">
    <property type="component" value="Chromosome"/>
</dbReference>
<dbReference type="EMBL" id="CP014692">
    <property type="protein sequence ID" value="AQS85035.1"/>
    <property type="molecule type" value="Genomic_DNA"/>
</dbReference>
<reference evidence="8 9" key="1">
    <citation type="submission" date="2016-03" db="EMBL/GenBank/DDBJ databases">
        <title>Acetic acid bacteria sequencing.</title>
        <authorList>
            <person name="Brandt J."/>
            <person name="Jakob F."/>
            <person name="Vogel R.F."/>
        </authorList>
    </citation>
    <scope>NUCLEOTIDE SEQUENCE [LARGE SCALE GENOMIC DNA]</scope>
    <source>
        <strain evidence="8 9">TMW2.1153</strain>
    </source>
</reference>
<dbReference type="Gene3D" id="3.40.50.300">
    <property type="entry name" value="P-loop containing nucleotide triphosphate hydrolases"/>
    <property type="match status" value="1"/>
</dbReference>
<dbReference type="PROSITE" id="PS50893">
    <property type="entry name" value="ABC_TRANSPORTER_2"/>
    <property type="match status" value="1"/>
</dbReference>
<gene>
    <name evidence="8" type="ORF">A0U92_09885</name>
</gene>